<organism evidence="3 4">
    <name type="scientific">Wuchereria bancrofti</name>
    <dbReference type="NCBI Taxonomy" id="6293"/>
    <lineage>
        <taxon>Eukaryota</taxon>
        <taxon>Metazoa</taxon>
        <taxon>Ecdysozoa</taxon>
        <taxon>Nematoda</taxon>
        <taxon>Chromadorea</taxon>
        <taxon>Rhabditida</taxon>
        <taxon>Spirurina</taxon>
        <taxon>Spiruromorpha</taxon>
        <taxon>Filarioidea</taxon>
        <taxon>Onchocercidae</taxon>
        <taxon>Wuchereria</taxon>
    </lineage>
</organism>
<evidence type="ECO:0000313" key="3">
    <source>
        <dbReference type="EMBL" id="EJW82435.1"/>
    </source>
</evidence>
<evidence type="ECO:0000256" key="2">
    <source>
        <dbReference type="SAM" id="Phobius"/>
    </source>
</evidence>
<keyword evidence="2" id="KW-0812">Transmembrane</keyword>
<evidence type="ECO:0000313" key="4">
    <source>
        <dbReference type="Proteomes" id="UP000004810"/>
    </source>
</evidence>
<name>J9B5X1_WUCBA</name>
<dbReference type="Proteomes" id="UP000004810">
    <property type="component" value="Unassembled WGS sequence"/>
</dbReference>
<dbReference type="EMBL" id="ADBV01002880">
    <property type="protein sequence ID" value="EJW82435.1"/>
    <property type="molecule type" value="Genomic_DNA"/>
</dbReference>
<comment type="caution">
    <text evidence="3">The sequence shown here is derived from an EMBL/GenBank/DDBJ whole genome shotgun (WGS) entry which is preliminary data.</text>
</comment>
<dbReference type="AlphaFoldDB" id="J9B5X1"/>
<keyword evidence="2" id="KW-0472">Membrane</keyword>
<proteinExistence type="predicted"/>
<reference evidence="4" key="1">
    <citation type="submission" date="2012-08" db="EMBL/GenBank/DDBJ databases">
        <title>The Genome Sequence of Wuchereria bancrofti.</title>
        <authorList>
            <person name="Nutman T.B."/>
            <person name="Fink D.L."/>
            <person name="Russ C."/>
            <person name="Young S."/>
            <person name="Zeng Q."/>
            <person name="Koehrsen M."/>
            <person name="Alvarado L."/>
            <person name="Berlin A."/>
            <person name="Chapman S.B."/>
            <person name="Chen Z."/>
            <person name="Freedman E."/>
            <person name="Gellesch M."/>
            <person name="Goldberg J."/>
            <person name="Griggs A."/>
            <person name="Gujja S."/>
            <person name="Heilman E.R."/>
            <person name="Heiman D."/>
            <person name="Hepburn T."/>
            <person name="Howarth C."/>
            <person name="Jen D."/>
            <person name="Larson L."/>
            <person name="Lewis B."/>
            <person name="Mehta T."/>
            <person name="Park D."/>
            <person name="Pearson M."/>
            <person name="Roberts A."/>
            <person name="Saif S."/>
            <person name="Shea T."/>
            <person name="Shenoy N."/>
            <person name="Sisk P."/>
            <person name="Stolte C."/>
            <person name="Sykes S."/>
            <person name="Walk T."/>
            <person name="White J."/>
            <person name="Yandava C."/>
            <person name="Haas B."/>
            <person name="Henn M.R."/>
            <person name="Nusbaum C."/>
            <person name="Birren B."/>
        </authorList>
    </citation>
    <scope>NUCLEOTIDE SEQUENCE [LARGE SCALE GENOMIC DNA]</scope>
    <source>
        <strain evidence="4">NA</strain>
    </source>
</reference>
<protein>
    <submittedName>
        <fullName evidence="3">Uncharacterized protein</fullName>
    </submittedName>
</protein>
<gene>
    <name evidence="3" type="ORF">WUBG_06656</name>
</gene>
<feature type="region of interest" description="Disordered" evidence="1">
    <location>
        <begin position="18"/>
        <end position="39"/>
    </location>
</feature>
<feature type="transmembrane region" description="Helical" evidence="2">
    <location>
        <begin position="81"/>
        <end position="107"/>
    </location>
</feature>
<keyword evidence="2" id="KW-1133">Transmembrane helix</keyword>
<accession>J9B5X1</accession>
<evidence type="ECO:0000256" key="1">
    <source>
        <dbReference type="SAM" id="MobiDB-lite"/>
    </source>
</evidence>
<sequence>MRSTEVLQLLKQQQQQQQRQQQQQQQQQRQQRQQQQQQQQQQQKQQYNSCFPTCKIPDKRDFMDSNPPRTTDDFYRYYDPWIGIGTAIILALFFILIAFKTFITWLLRRITIWRYQYQKYRQKQQKMNKHLINYHITETTTTTEIVDNGHIIVS</sequence>